<dbReference type="AlphaFoldDB" id="A0A975SYN1"/>
<keyword evidence="1" id="KW-0812">Transmembrane</keyword>
<dbReference type="Proteomes" id="UP000683575">
    <property type="component" value="Chromosome"/>
</dbReference>
<keyword evidence="1" id="KW-1133">Transmembrane helix</keyword>
<evidence type="ECO:0000256" key="1">
    <source>
        <dbReference type="SAM" id="Phobius"/>
    </source>
</evidence>
<keyword evidence="3" id="KW-1185">Reference proteome</keyword>
<organism evidence="2 3">
    <name type="scientific">Nocardioides panacis</name>
    <dbReference type="NCBI Taxonomy" id="2849501"/>
    <lineage>
        <taxon>Bacteria</taxon>
        <taxon>Bacillati</taxon>
        <taxon>Actinomycetota</taxon>
        <taxon>Actinomycetes</taxon>
        <taxon>Propionibacteriales</taxon>
        <taxon>Nocardioidaceae</taxon>
        <taxon>Nocardioides</taxon>
    </lineage>
</organism>
<accession>A0A975SYN1</accession>
<dbReference type="KEGG" id="nps:KRR39_23775"/>
<evidence type="ECO:0000313" key="3">
    <source>
        <dbReference type="Proteomes" id="UP000683575"/>
    </source>
</evidence>
<keyword evidence="1" id="KW-0472">Membrane</keyword>
<gene>
    <name evidence="2" type="ORF">KRR39_23775</name>
</gene>
<dbReference type="EMBL" id="CP077062">
    <property type="protein sequence ID" value="QWZ08291.1"/>
    <property type="molecule type" value="Genomic_DNA"/>
</dbReference>
<sequence>MTAFTVWKFEDPQGAAHASSLLEDAAHDGLVRIMDHAVVSWPVGAEHPTVKHTHDDTRRGLAWGVFWGLLFGMLFAVPVIGAAAGAAGGVLTKMRDGLGITDEQLDRIRDQVTEGTSALFLVTEQADLDRLGDRMRGVFTRLVDTNLTEAESSALRETFGGN</sequence>
<reference evidence="2" key="1">
    <citation type="submission" date="2021-06" db="EMBL/GenBank/DDBJ databases">
        <title>Complete genome sequence of Nocardioides sp. G188.</title>
        <authorList>
            <person name="Im W.-T."/>
        </authorList>
    </citation>
    <scope>NUCLEOTIDE SEQUENCE</scope>
    <source>
        <strain evidence="2">G188</strain>
    </source>
</reference>
<feature type="transmembrane region" description="Helical" evidence="1">
    <location>
        <begin position="65"/>
        <end position="91"/>
    </location>
</feature>
<proteinExistence type="predicted"/>
<dbReference type="Pfam" id="PF06897">
    <property type="entry name" value="DUF1269"/>
    <property type="match status" value="1"/>
</dbReference>
<name>A0A975SYN1_9ACTN</name>
<evidence type="ECO:0000313" key="2">
    <source>
        <dbReference type="EMBL" id="QWZ08291.1"/>
    </source>
</evidence>
<dbReference type="InterPro" id="IPR009200">
    <property type="entry name" value="DUF1269_membrane"/>
</dbReference>
<dbReference type="RefSeq" id="WP_216939800.1">
    <property type="nucleotide sequence ID" value="NZ_CP077062.1"/>
</dbReference>
<protein>
    <submittedName>
        <fullName evidence="2">DUF1269 domain-containing protein</fullName>
    </submittedName>
</protein>